<protein>
    <submittedName>
        <fullName evidence="1">Uncharacterized protein</fullName>
    </submittedName>
</protein>
<proteinExistence type="predicted"/>
<name>A0A7H4M4Q2_9ENTR</name>
<evidence type="ECO:0000313" key="1">
    <source>
        <dbReference type="EMBL" id="STR43378.1"/>
    </source>
</evidence>
<evidence type="ECO:0000313" key="2">
    <source>
        <dbReference type="Proteomes" id="UP000255050"/>
    </source>
</evidence>
<dbReference type="Proteomes" id="UP000255050">
    <property type="component" value="Unassembled WGS sequence"/>
</dbReference>
<dbReference type="AlphaFoldDB" id="A0A7H4M4Q2"/>
<comment type="caution">
    <text evidence="1">The sequence shown here is derived from an EMBL/GenBank/DDBJ whole genome shotgun (WGS) entry which is preliminary data.</text>
</comment>
<gene>
    <name evidence="1" type="ORF">NCTC11694_04647</name>
</gene>
<accession>A0A7H4M4Q2</accession>
<sequence>MHRKDRLSRVAARRQVGRGQARMPVVGVNNVRAPERIQAAGHLATDPSQQRKAQHVVGIGVLIGIVVRAPWAIVEMRGINQIDAHAVKVTEQQSDAPGKRLPARHHLRIRHARRISGNAGSSTRVSTPPAICAAGSAPITSASPPVF</sequence>
<reference evidence="1 2" key="1">
    <citation type="submission" date="2018-06" db="EMBL/GenBank/DDBJ databases">
        <authorList>
            <consortium name="Pathogen Informatics"/>
            <person name="Doyle S."/>
        </authorList>
    </citation>
    <scope>NUCLEOTIDE SEQUENCE [LARGE SCALE GENOMIC DNA]</scope>
    <source>
        <strain evidence="1 2">NCTC11694</strain>
    </source>
</reference>
<organism evidence="1 2">
    <name type="scientific">Klebsiella michiganensis</name>
    <dbReference type="NCBI Taxonomy" id="1134687"/>
    <lineage>
        <taxon>Bacteria</taxon>
        <taxon>Pseudomonadati</taxon>
        <taxon>Pseudomonadota</taxon>
        <taxon>Gammaproteobacteria</taxon>
        <taxon>Enterobacterales</taxon>
        <taxon>Enterobacteriaceae</taxon>
        <taxon>Klebsiella/Raoultella group</taxon>
        <taxon>Klebsiella</taxon>
    </lineage>
</organism>
<dbReference type="EMBL" id="UGJR01000002">
    <property type="protein sequence ID" value="STR43378.1"/>
    <property type="molecule type" value="Genomic_DNA"/>
</dbReference>